<accession>A0ACC3DU10</accession>
<dbReference type="Proteomes" id="UP001186974">
    <property type="component" value="Unassembled WGS sequence"/>
</dbReference>
<evidence type="ECO:0000313" key="1">
    <source>
        <dbReference type="EMBL" id="KAK3080009.1"/>
    </source>
</evidence>
<keyword evidence="2" id="KW-1185">Reference proteome</keyword>
<sequence>MHWVQMQHLFAYAEGYYERPITTVVNCALPGRFSFNGNGRAHLDEITWKEFDVQFRGAVQAALNTMQAALPGFRKIQFGRIINIGSNLVHHPVIPYQDYTAAKGALMAFTRTAACELGPEGITVNIVSGGLLRTTDASRATPEAVFDQIAKTTPLRKVTTPEDVAGAVLFFASDWANGITGQELVVDGGLVNR</sequence>
<organism evidence="1 2">
    <name type="scientific">Coniosporium uncinatum</name>
    <dbReference type="NCBI Taxonomy" id="93489"/>
    <lineage>
        <taxon>Eukaryota</taxon>
        <taxon>Fungi</taxon>
        <taxon>Dikarya</taxon>
        <taxon>Ascomycota</taxon>
        <taxon>Pezizomycotina</taxon>
        <taxon>Dothideomycetes</taxon>
        <taxon>Dothideomycetes incertae sedis</taxon>
        <taxon>Coniosporium</taxon>
    </lineage>
</organism>
<reference evidence="1" key="1">
    <citation type="submission" date="2024-09" db="EMBL/GenBank/DDBJ databases">
        <title>Black Yeasts Isolated from many extreme environments.</title>
        <authorList>
            <person name="Coleine C."/>
            <person name="Stajich J.E."/>
            <person name="Selbmann L."/>
        </authorList>
    </citation>
    <scope>NUCLEOTIDE SEQUENCE</scope>
    <source>
        <strain evidence="1">CCFEE 5737</strain>
    </source>
</reference>
<proteinExistence type="predicted"/>
<evidence type="ECO:0000313" key="2">
    <source>
        <dbReference type="Proteomes" id="UP001186974"/>
    </source>
</evidence>
<name>A0ACC3DU10_9PEZI</name>
<dbReference type="EMBL" id="JAWDJW010000795">
    <property type="protein sequence ID" value="KAK3080009.1"/>
    <property type="molecule type" value="Genomic_DNA"/>
</dbReference>
<gene>
    <name evidence="1" type="ORF">LTS18_003364</name>
</gene>
<comment type="caution">
    <text evidence="1">The sequence shown here is derived from an EMBL/GenBank/DDBJ whole genome shotgun (WGS) entry which is preliminary data.</text>
</comment>
<protein>
    <submittedName>
        <fullName evidence="1">Uncharacterized protein</fullName>
    </submittedName>
</protein>